<gene>
    <name evidence="4" type="ORF">GCM10010833_24200</name>
</gene>
<dbReference type="InterPro" id="IPR007197">
    <property type="entry name" value="rSAM"/>
</dbReference>
<sequence>MLLNSGADLSPPVRGRGDELLALYIHWPFCVSKCPYCDFNSHVREGVDVAQWQAALLVDMAHEAALLPGRELGSIFFGGGTPSLMPPALVQSLIEQAARHWRFSDDIEITLEANPSSVESARFADLALAGVNRVSLGLQALDDDVLAFLGRAHSVTEALAALAIAQDRFARVSFDLIYARPGQSLADWERELTRALGFGTGHLSLYQLTIEPGTRFETLVRRGDLVPADDDHSADLFDLTRQITAGAGVPAYEISNHACIGEQSRHNLTYWRYGDYAGIGPGAHGRRGAMATERHRKPENFLSAIVRNGNGLSVERPLDPETQAMEALLMGLRLAEGLDLERVAARAGVPQSALIDDAAAQRLTRIGLLERDGARITVTPQGMPVLDAILADLVAIEPAATA</sequence>
<reference evidence="5" key="1">
    <citation type="journal article" date="2019" name="Int. J. Syst. Evol. Microbiol.">
        <title>The Global Catalogue of Microorganisms (GCM) 10K type strain sequencing project: providing services to taxonomists for standard genome sequencing and annotation.</title>
        <authorList>
            <consortium name="The Broad Institute Genomics Platform"/>
            <consortium name="The Broad Institute Genome Sequencing Center for Infectious Disease"/>
            <person name="Wu L."/>
            <person name="Ma J."/>
        </authorList>
    </citation>
    <scope>NUCLEOTIDE SEQUENCE [LARGE SCALE GENOMIC DNA]</scope>
    <source>
        <strain evidence="5">CGMCC 1.12851</strain>
    </source>
</reference>
<keyword evidence="5" id="KW-1185">Reference proteome</keyword>
<evidence type="ECO:0000256" key="1">
    <source>
        <dbReference type="ARBA" id="ARBA00006100"/>
    </source>
</evidence>
<dbReference type="SFLD" id="SFLDF00288">
    <property type="entry name" value="HemN-like__clustered_with_nucl"/>
    <property type="match status" value="1"/>
</dbReference>
<evidence type="ECO:0000256" key="2">
    <source>
        <dbReference type="RuleBase" id="RU364116"/>
    </source>
</evidence>
<dbReference type="PROSITE" id="PS51918">
    <property type="entry name" value="RADICAL_SAM"/>
    <property type="match status" value="1"/>
</dbReference>
<keyword evidence="2" id="KW-0963">Cytoplasm</keyword>
<evidence type="ECO:0000313" key="4">
    <source>
        <dbReference type="EMBL" id="GGB68162.1"/>
    </source>
</evidence>
<dbReference type="PANTHER" id="PTHR13932">
    <property type="entry name" value="COPROPORPHYRINIGEN III OXIDASE"/>
    <property type="match status" value="1"/>
</dbReference>
<dbReference type="InterPro" id="IPR006638">
    <property type="entry name" value="Elp3/MiaA/NifB-like_rSAM"/>
</dbReference>
<name>A0ABQ1JH08_9SPHN</name>
<dbReference type="Gene3D" id="3.30.750.200">
    <property type="match status" value="1"/>
</dbReference>
<dbReference type="Pfam" id="PF06969">
    <property type="entry name" value="HemN_C"/>
    <property type="match status" value="1"/>
</dbReference>
<accession>A0ABQ1JH08</accession>
<comment type="function">
    <text evidence="2">Probably acts as a heme chaperone, transferring heme to an unknown acceptor. Binds one molecule of heme per monomer, possibly covalently. Binds 1 [4Fe-4S] cluster. The cluster is coordinated with 3 cysteines and an exchangeable S-adenosyl-L-methionine.</text>
</comment>
<protein>
    <recommendedName>
        <fullName evidence="2">Heme chaperone HemW</fullName>
    </recommendedName>
</protein>
<dbReference type="Proteomes" id="UP000614261">
    <property type="component" value="Unassembled WGS sequence"/>
</dbReference>
<dbReference type="InterPro" id="IPR034505">
    <property type="entry name" value="Coproporphyrinogen-III_oxidase"/>
</dbReference>
<dbReference type="SMART" id="SM00729">
    <property type="entry name" value="Elp3"/>
    <property type="match status" value="1"/>
</dbReference>
<keyword evidence="2" id="KW-0143">Chaperone</keyword>
<comment type="similarity">
    <text evidence="1">Belongs to the anaerobic coproporphyrinogen-III oxidase family. HemW subfamily.</text>
</comment>
<organism evidence="4 5">
    <name type="scientific">Blastomonas aquatica</name>
    <dbReference type="NCBI Taxonomy" id="1510276"/>
    <lineage>
        <taxon>Bacteria</taxon>
        <taxon>Pseudomonadati</taxon>
        <taxon>Pseudomonadota</taxon>
        <taxon>Alphaproteobacteria</taxon>
        <taxon>Sphingomonadales</taxon>
        <taxon>Sphingomonadaceae</taxon>
        <taxon>Blastomonas</taxon>
    </lineage>
</organism>
<feature type="domain" description="Radical SAM core" evidence="3">
    <location>
        <begin position="15"/>
        <end position="250"/>
    </location>
</feature>
<evidence type="ECO:0000259" key="3">
    <source>
        <dbReference type="PROSITE" id="PS51918"/>
    </source>
</evidence>
<dbReference type="SUPFAM" id="SSF102114">
    <property type="entry name" value="Radical SAM enzymes"/>
    <property type="match status" value="1"/>
</dbReference>
<dbReference type="InterPro" id="IPR058240">
    <property type="entry name" value="rSAM_sf"/>
</dbReference>
<dbReference type="InterPro" id="IPR004559">
    <property type="entry name" value="HemW-like"/>
</dbReference>
<dbReference type="SFLD" id="SFLDF00562">
    <property type="entry name" value="HemN-like__clustered_with_heat"/>
    <property type="match status" value="1"/>
</dbReference>
<dbReference type="NCBIfam" id="TIGR00539">
    <property type="entry name" value="hemN_rel"/>
    <property type="match status" value="1"/>
</dbReference>
<keyword evidence="2" id="KW-0479">Metal-binding</keyword>
<keyword evidence="2" id="KW-0349">Heme</keyword>
<dbReference type="Pfam" id="PF04055">
    <property type="entry name" value="Radical_SAM"/>
    <property type="match status" value="1"/>
</dbReference>
<keyword evidence="2" id="KW-0408">Iron</keyword>
<keyword evidence="2" id="KW-0411">Iron-sulfur</keyword>
<comment type="caution">
    <text evidence="4">The sequence shown here is derived from an EMBL/GenBank/DDBJ whole genome shotgun (WGS) entry which is preliminary data.</text>
</comment>
<dbReference type="RefSeq" id="WP_229737011.1">
    <property type="nucleotide sequence ID" value="NZ_BMGD01000004.1"/>
</dbReference>
<evidence type="ECO:0000313" key="5">
    <source>
        <dbReference type="Proteomes" id="UP000614261"/>
    </source>
</evidence>
<comment type="subcellular location">
    <subcellularLocation>
        <location evidence="2">Cytoplasm</location>
    </subcellularLocation>
</comment>
<dbReference type="EMBL" id="BMGD01000004">
    <property type="protein sequence ID" value="GGB68162.1"/>
    <property type="molecule type" value="Genomic_DNA"/>
</dbReference>
<proteinExistence type="inferred from homology"/>
<keyword evidence="2" id="KW-0004">4Fe-4S</keyword>
<dbReference type="PANTHER" id="PTHR13932:SF5">
    <property type="entry name" value="RADICAL S-ADENOSYL METHIONINE DOMAIN-CONTAINING PROTEIN 1, MITOCHONDRIAL"/>
    <property type="match status" value="1"/>
</dbReference>
<dbReference type="SFLD" id="SFLDG01065">
    <property type="entry name" value="anaerobic_coproporphyrinogen-I"/>
    <property type="match status" value="1"/>
</dbReference>
<dbReference type="InterPro" id="IPR010723">
    <property type="entry name" value="HemN_C"/>
</dbReference>
<keyword evidence="2" id="KW-0949">S-adenosyl-L-methionine</keyword>
<dbReference type="CDD" id="cd01335">
    <property type="entry name" value="Radical_SAM"/>
    <property type="match status" value="1"/>
</dbReference>
<dbReference type="SFLD" id="SFLDS00029">
    <property type="entry name" value="Radical_SAM"/>
    <property type="match status" value="1"/>
</dbReference>